<dbReference type="PROSITE" id="PS50929">
    <property type="entry name" value="ABC_TM1F"/>
    <property type="match status" value="2"/>
</dbReference>
<keyword evidence="6 9" id="KW-1133">Transmembrane helix</keyword>
<keyword evidence="2" id="KW-0813">Transport</keyword>
<dbReference type="PROSITE" id="PS50893">
    <property type="entry name" value="ABC_TRANSPORTER_2"/>
    <property type="match status" value="2"/>
</dbReference>
<dbReference type="OrthoDB" id="4139357at2759"/>
<evidence type="ECO:0000259" key="11">
    <source>
        <dbReference type="PROSITE" id="PS50929"/>
    </source>
</evidence>
<dbReference type="InterPro" id="IPR003593">
    <property type="entry name" value="AAA+_ATPase"/>
</dbReference>
<dbReference type="InterPro" id="IPR011527">
    <property type="entry name" value="ABC1_TM_dom"/>
</dbReference>
<feature type="transmembrane region" description="Helical" evidence="9">
    <location>
        <begin position="982"/>
        <end position="1000"/>
    </location>
</feature>
<dbReference type="InterPro" id="IPR044746">
    <property type="entry name" value="ABCC_6TM_D1"/>
</dbReference>
<evidence type="ECO:0000256" key="2">
    <source>
        <dbReference type="ARBA" id="ARBA00022448"/>
    </source>
</evidence>
<feature type="transmembrane region" description="Helical" evidence="9">
    <location>
        <begin position="20"/>
        <end position="39"/>
    </location>
</feature>
<dbReference type="RefSeq" id="XP_009855343.1">
    <property type="nucleotide sequence ID" value="XM_009857041.1"/>
</dbReference>
<feature type="compositionally biased region" description="Low complexity" evidence="8">
    <location>
        <begin position="1443"/>
        <end position="1457"/>
    </location>
</feature>
<keyword evidence="3 9" id="KW-0812">Transmembrane</keyword>
<feature type="transmembrane region" description="Helical" evidence="9">
    <location>
        <begin position="896"/>
        <end position="916"/>
    </location>
</feature>
<dbReference type="GO" id="GO:0016887">
    <property type="term" value="F:ATP hydrolysis activity"/>
    <property type="evidence" value="ECO:0007669"/>
    <property type="project" value="InterPro"/>
</dbReference>
<feature type="transmembrane region" description="Helical" evidence="9">
    <location>
        <begin position="516"/>
        <end position="540"/>
    </location>
</feature>
<dbReference type="InterPro" id="IPR036640">
    <property type="entry name" value="ABC1_TM_sf"/>
</dbReference>
<evidence type="ECO:0000256" key="4">
    <source>
        <dbReference type="ARBA" id="ARBA00022741"/>
    </source>
</evidence>
<dbReference type="PROSITE" id="PS00211">
    <property type="entry name" value="ABC_TRANSPORTER_1"/>
    <property type="match status" value="1"/>
</dbReference>
<dbReference type="GO" id="GO:0016020">
    <property type="term" value="C:membrane"/>
    <property type="evidence" value="ECO:0007669"/>
    <property type="project" value="UniProtKB-SubCell"/>
</dbReference>
<dbReference type="InterPro" id="IPR044726">
    <property type="entry name" value="ABCC_6TM_D2"/>
</dbReference>
<evidence type="ECO:0000256" key="8">
    <source>
        <dbReference type="SAM" id="MobiDB-lite"/>
    </source>
</evidence>
<feature type="transmembrane region" description="Helical" evidence="9">
    <location>
        <begin position="936"/>
        <end position="961"/>
    </location>
</feature>
<dbReference type="PANTHER" id="PTHR24223:SF345">
    <property type="entry name" value="ABC MULTIDRUG TRANSPORTER (EUROFUNG)"/>
    <property type="match status" value="1"/>
</dbReference>
<feature type="transmembrane region" description="Helical" evidence="9">
    <location>
        <begin position="1121"/>
        <end position="1144"/>
    </location>
</feature>
<dbReference type="PANTHER" id="PTHR24223">
    <property type="entry name" value="ATP-BINDING CASSETTE SUB-FAMILY C"/>
    <property type="match status" value="1"/>
</dbReference>
<evidence type="ECO:0008006" key="14">
    <source>
        <dbReference type="Google" id="ProtNLM"/>
    </source>
</evidence>
<evidence type="ECO:0000256" key="5">
    <source>
        <dbReference type="ARBA" id="ARBA00022840"/>
    </source>
</evidence>
<dbReference type="GO" id="GO:0005524">
    <property type="term" value="F:ATP binding"/>
    <property type="evidence" value="ECO:0007669"/>
    <property type="project" value="UniProtKB-KW"/>
</dbReference>
<feature type="transmembrane region" description="Helical" evidence="9">
    <location>
        <begin position="552"/>
        <end position="573"/>
    </location>
</feature>
<protein>
    <recommendedName>
        <fullName evidence="14">P-loop containing nucleoside triphosphate hydrolase protein</fullName>
    </recommendedName>
</protein>
<feature type="compositionally biased region" description="Polar residues" evidence="8">
    <location>
        <begin position="854"/>
        <end position="871"/>
    </location>
</feature>
<proteinExistence type="predicted"/>
<dbReference type="InterPro" id="IPR003439">
    <property type="entry name" value="ABC_transporter-like_ATP-bd"/>
</dbReference>
<sequence>MEGEQKTNTSRNTTALELMVFIFSLVTIVCYVILVRYSAMSMSNFTDHEMVILADAKELETWLWSVRYATSALFIVLLPGRLYQLQKRPVSVSSNWRLCLKLVITTLFFIQQLVTGYVFISESAVASPVLVALLPAASLGLVILSHSEHRRSVKPSSLILLYLLTSCLCDLVQLTIPSLRHLDNHDDRLIIGWQLAAKILVVYVECPAKESVVDEEEESGHGSLEERASFLSRAFVSWISPVLKEGYRLVLVNEKLPSVDYKLASGNLRASILRTLSEYASSPLASVLFRCLRAPFLTVIVPRLFVIGFRYGQPVLIRYAIEYVQSPETNEDQGYTLVSVAAIVYIGLALSTRAYQQGLNRLQVMIRGALLGLVHEHSLLARHEPYSKGKTVAIASTDVSALEGAPRMLHESWALLVEVVIGSVLLAKQVGWLWPVPHVIIIVCSRVSRYVARNLRSSQATWNTATQGRISATSTMLGSIKTIKMLGLQSIVEKHILGLRQEELDKAKRVRWIMAIYNASANALGMFAPVITIVLFAIIAMVNGTTLDTKTAFPTIAVLALVTHSANMVMTIVPQAIAAYASFDRIEDYIKSIKAVSRSPRPGQLAEGIEVSIRGLTVKWTPEQSNPTLENVNLKLSRGMVVACLGPVGSGKTSLARAILGEVPLVKGTVTYATDRIAYCSQVPWLPNRTIKQVIRGSMARYGDIGNDWYLAVVRACCLDQDLAVLPDGDETMVGVDGMNLSGGQRQRVALARAVYHRCKMVVLDDPFSALDGKTRDQVAQNLLGPKGLFRQLNAAVFWITSSTKNVNLSDNVIILERRITEQGTWEELRDKHQQISDCFREDASNTSDKEQSKPSVVTKTKARSSPTSSTDDLRRSQGDLSLYWYYFSNAGPLNILLMVACTASYSFFITFPQYWVKWWTQNDELDSASNRDTVYYALGYALLYLMAWISTNGTMLSTVFRIAPTSGLNLHRSLAHTIMHAPLFFFSMADMGVLLNYFSQDIQLVDKTLAQAVMSFAIQVCKMIVQASLLLAAQPIMVVTLPVCAAVVYAIQKVYLRTSRQLRLLELESRAAVNSSLLETVQGIETIRAFGWRTEAAIENIHVVDMSQRPFYLLLCLQRWLNVVLDLLVAGVAVGTIFLAVSLKGTVTGGQIGVALSVIIAANATLLSLVQSWTNLEISLGAISRLKRVEEDTPQEPVSVPCPGLISPNHRPFTGWPSPDLYDNTPGLVRFEGVSASYTSNGPLVLQDLNLDIASGQVVVICGRTGSGKSSLLLAMLRLINIRDGTLRIGNKDIRQAPLHIIREKAFITVTQDSFHLPDASLRFNLDPTCLLPNDALVSVLQILGLWLHFSSSSSNNYPYSEHPVIDETSPLLNATTPSPSPSYHPILDTPLSLLPTLSTGHLQLLSLCRAIIKARHMRTIHIAQAAPEEEEYRRDTTTSTDPDFCSSASPSSSDPGFRKPDDIVQPIILLDEITASLDEKTEQMVLRVVREEFVQNKYTVLMVTHRVEAVRGALLGGRSRWVEEDLVVSMEGGKIVGVEKVGGRR</sequence>
<reference evidence="13" key="1">
    <citation type="journal article" date="2011" name="Genetics">
        <title>Massive changes in genome architecture accompany the transition to self-fertility in the filamentous fungus Neurospora tetrasperma.</title>
        <authorList>
            <person name="Ellison C.E."/>
            <person name="Stajich J.E."/>
            <person name="Jacobson D.J."/>
            <person name="Natvig D.O."/>
            <person name="Lapidus A."/>
            <person name="Foster B."/>
            <person name="Aerts A."/>
            <person name="Riley R."/>
            <person name="Lindquist E.A."/>
            <person name="Grigoriev I.V."/>
            <person name="Taylor J.W."/>
        </authorList>
    </citation>
    <scope>NUCLEOTIDE SEQUENCE [LARGE SCALE GENOMIC DNA]</scope>
    <source>
        <strain evidence="13">FGSC 2508 / P0657</strain>
    </source>
</reference>
<feature type="transmembrane region" description="Helical" evidence="9">
    <location>
        <begin position="1033"/>
        <end position="1052"/>
    </location>
</feature>
<keyword evidence="7 9" id="KW-0472">Membrane</keyword>
<dbReference type="CDD" id="cd18579">
    <property type="entry name" value="ABC_6TM_ABCC_D1"/>
    <property type="match status" value="1"/>
</dbReference>
<dbReference type="InterPro" id="IPR017871">
    <property type="entry name" value="ABC_transporter-like_CS"/>
</dbReference>
<feature type="transmembrane region" description="Helical" evidence="9">
    <location>
        <begin position="126"/>
        <end position="145"/>
    </location>
</feature>
<dbReference type="FunFam" id="1.20.1560.10:FF:000329">
    <property type="entry name" value="p-loop containing nucleoside triphosphate hydrolase protein"/>
    <property type="match status" value="1"/>
</dbReference>
<dbReference type="CDD" id="cd18580">
    <property type="entry name" value="ABC_6TM_ABCC_D2"/>
    <property type="match status" value="1"/>
</dbReference>
<dbReference type="Pfam" id="PF24357">
    <property type="entry name" value="TMD0_ABC"/>
    <property type="match status" value="1"/>
</dbReference>
<dbReference type="SMART" id="SM00382">
    <property type="entry name" value="AAA"/>
    <property type="match status" value="2"/>
</dbReference>
<evidence type="ECO:0000256" key="6">
    <source>
        <dbReference type="ARBA" id="ARBA00022989"/>
    </source>
</evidence>
<feature type="region of interest" description="Disordered" evidence="8">
    <location>
        <begin position="841"/>
        <end position="875"/>
    </location>
</feature>
<evidence type="ECO:0000256" key="3">
    <source>
        <dbReference type="ARBA" id="ARBA00022692"/>
    </source>
</evidence>
<dbReference type="HOGENOM" id="CLU_000604_27_5_1"/>
<gene>
    <name evidence="12" type="ORF">NEUTE1DRAFT_132574</name>
</gene>
<evidence type="ECO:0000256" key="1">
    <source>
        <dbReference type="ARBA" id="ARBA00004141"/>
    </source>
</evidence>
<dbReference type="CDD" id="cd03250">
    <property type="entry name" value="ABCC_MRP_domain1"/>
    <property type="match status" value="1"/>
</dbReference>
<dbReference type="InterPro" id="IPR056227">
    <property type="entry name" value="TMD0_ABC"/>
</dbReference>
<organism evidence="12 13">
    <name type="scientific">Neurospora tetrasperma (strain FGSC 2508 / ATCC MYA-4615 / P0657)</name>
    <dbReference type="NCBI Taxonomy" id="510951"/>
    <lineage>
        <taxon>Eukaryota</taxon>
        <taxon>Fungi</taxon>
        <taxon>Dikarya</taxon>
        <taxon>Ascomycota</taxon>
        <taxon>Pezizomycotina</taxon>
        <taxon>Sordariomycetes</taxon>
        <taxon>Sordariomycetidae</taxon>
        <taxon>Sordariales</taxon>
        <taxon>Sordariaceae</taxon>
        <taxon>Neurospora</taxon>
    </lineage>
</organism>
<dbReference type="InterPro" id="IPR050173">
    <property type="entry name" value="ABC_transporter_C-like"/>
</dbReference>
<keyword evidence="13" id="KW-1185">Reference proteome</keyword>
<dbReference type="EMBL" id="GL891382">
    <property type="protein sequence ID" value="EGO51701.1"/>
    <property type="molecule type" value="Genomic_DNA"/>
</dbReference>
<dbReference type="InterPro" id="IPR027417">
    <property type="entry name" value="P-loop_NTPase"/>
</dbReference>
<feature type="domain" description="ABC transporter" evidence="10">
    <location>
        <begin position="1230"/>
        <end position="1542"/>
    </location>
</feature>
<feature type="transmembrane region" description="Helical" evidence="9">
    <location>
        <begin position="1150"/>
        <end position="1171"/>
    </location>
</feature>
<evidence type="ECO:0000256" key="9">
    <source>
        <dbReference type="SAM" id="Phobius"/>
    </source>
</evidence>
<dbReference type="SUPFAM" id="SSF52540">
    <property type="entry name" value="P-loop containing nucleoside triphosphate hydrolases"/>
    <property type="match status" value="2"/>
</dbReference>
<evidence type="ECO:0000256" key="7">
    <source>
        <dbReference type="ARBA" id="ARBA00023136"/>
    </source>
</evidence>
<dbReference type="GeneID" id="20825665"/>
<dbReference type="KEGG" id="nte:NEUTE1DRAFT132574"/>
<feature type="transmembrane region" description="Helical" evidence="9">
    <location>
        <begin position="335"/>
        <end position="355"/>
    </location>
</feature>
<dbReference type="Gene3D" id="3.40.50.300">
    <property type="entry name" value="P-loop containing nucleotide triphosphate hydrolases"/>
    <property type="match status" value="2"/>
</dbReference>
<accession>F8N2Y7</accession>
<name>F8N2Y7_NEUT8</name>
<feature type="domain" description="ABC transmembrane type-1" evidence="11">
    <location>
        <begin position="896"/>
        <end position="1178"/>
    </location>
</feature>
<feature type="domain" description="ABC transmembrane type-1" evidence="11">
    <location>
        <begin position="304"/>
        <end position="578"/>
    </location>
</feature>
<dbReference type="Pfam" id="PF00005">
    <property type="entry name" value="ABC_tran"/>
    <property type="match status" value="2"/>
</dbReference>
<dbReference type="Gene3D" id="1.20.1560.10">
    <property type="entry name" value="ABC transporter type 1, transmembrane domain"/>
    <property type="match status" value="2"/>
</dbReference>
<evidence type="ECO:0000313" key="12">
    <source>
        <dbReference type="EMBL" id="EGO51701.1"/>
    </source>
</evidence>
<feature type="transmembrane region" description="Helical" evidence="9">
    <location>
        <begin position="157"/>
        <end position="176"/>
    </location>
</feature>
<feature type="domain" description="ABC transporter" evidence="10">
    <location>
        <begin position="613"/>
        <end position="842"/>
    </location>
</feature>
<feature type="transmembrane region" description="Helical" evidence="9">
    <location>
        <begin position="59"/>
        <end position="78"/>
    </location>
</feature>
<dbReference type="Pfam" id="PF00664">
    <property type="entry name" value="ABC_membrane"/>
    <property type="match status" value="2"/>
</dbReference>
<keyword evidence="4" id="KW-0547">Nucleotide-binding</keyword>
<dbReference type="GO" id="GO:0140359">
    <property type="term" value="F:ABC-type transporter activity"/>
    <property type="evidence" value="ECO:0007669"/>
    <property type="project" value="InterPro"/>
</dbReference>
<evidence type="ECO:0000259" key="10">
    <source>
        <dbReference type="PROSITE" id="PS50893"/>
    </source>
</evidence>
<comment type="subcellular location">
    <subcellularLocation>
        <location evidence="1">Membrane</location>
        <topology evidence="1">Multi-pass membrane protein</topology>
    </subcellularLocation>
</comment>
<evidence type="ECO:0000313" key="13">
    <source>
        <dbReference type="Proteomes" id="UP000008065"/>
    </source>
</evidence>
<dbReference type="SUPFAM" id="SSF90123">
    <property type="entry name" value="ABC transporter transmembrane region"/>
    <property type="match status" value="2"/>
</dbReference>
<feature type="compositionally biased region" description="Basic and acidic residues" evidence="8">
    <location>
        <begin position="841"/>
        <end position="853"/>
    </location>
</feature>
<feature type="region of interest" description="Disordered" evidence="8">
    <location>
        <begin position="1428"/>
        <end position="1461"/>
    </location>
</feature>
<dbReference type="Proteomes" id="UP000008065">
    <property type="component" value="Unassembled WGS sequence"/>
</dbReference>
<dbReference type="VEuPathDB" id="FungiDB:NEUTE1DRAFT_132574"/>
<keyword evidence="5" id="KW-0067">ATP-binding</keyword>
<feature type="transmembrane region" description="Helical" evidence="9">
    <location>
        <begin position="98"/>
        <end position="120"/>
    </location>
</feature>